<name>A0A3B0TQC9_9ZZZZ</name>
<organism evidence="4">
    <name type="scientific">hydrothermal vent metagenome</name>
    <dbReference type="NCBI Taxonomy" id="652676"/>
    <lineage>
        <taxon>unclassified sequences</taxon>
        <taxon>metagenomes</taxon>
        <taxon>ecological metagenomes</taxon>
    </lineage>
</organism>
<dbReference type="Pfam" id="PF00293">
    <property type="entry name" value="NUDIX"/>
    <property type="match status" value="1"/>
</dbReference>
<gene>
    <name evidence="4" type="ORF">MNBD_BACTEROID01-304</name>
</gene>
<dbReference type="EC" id="3.6.1.17" evidence="4"/>
<dbReference type="InterPro" id="IPR000086">
    <property type="entry name" value="NUDIX_hydrolase_dom"/>
</dbReference>
<evidence type="ECO:0000256" key="1">
    <source>
        <dbReference type="ARBA" id="ARBA00001946"/>
    </source>
</evidence>
<dbReference type="SUPFAM" id="SSF55811">
    <property type="entry name" value="Nudix"/>
    <property type="match status" value="1"/>
</dbReference>
<dbReference type="InterPro" id="IPR015797">
    <property type="entry name" value="NUDIX_hydrolase-like_dom_sf"/>
</dbReference>
<dbReference type="PANTHER" id="PTHR43046:SF14">
    <property type="entry name" value="MUTT_NUDIX FAMILY PROTEIN"/>
    <property type="match status" value="1"/>
</dbReference>
<reference evidence="4" key="1">
    <citation type="submission" date="2018-06" db="EMBL/GenBank/DDBJ databases">
        <authorList>
            <person name="Zhirakovskaya E."/>
        </authorList>
    </citation>
    <scope>NUCLEOTIDE SEQUENCE</scope>
</reference>
<sequence>MYKVFFKDKVLIVAHEKEILAKGSDKQLVKINEDGEIIRSVNHFLKSGQKEVVLVTGDIKGTWAGFKQNFKVIKAAGGFVLNKGRFLFIYRWGKWDLPKGKIDKGESPEEAAVREVEEECGVSDLRITRELPSTWHIYQSPYPGSKGEWVLKKTVWFEMAYNGGERLTPQTEEGIVEARWLNPGDIAEVLGNTYPNLESIIRLYC</sequence>
<dbReference type="InterPro" id="IPR020476">
    <property type="entry name" value="Nudix_hydrolase"/>
</dbReference>
<evidence type="ECO:0000259" key="3">
    <source>
        <dbReference type="PROSITE" id="PS51462"/>
    </source>
</evidence>
<dbReference type="AlphaFoldDB" id="A0A3B0TQC9"/>
<proteinExistence type="predicted"/>
<dbReference type="Gene3D" id="3.90.79.10">
    <property type="entry name" value="Nucleoside Triphosphate Pyrophosphohydrolase"/>
    <property type="match status" value="1"/>
</dbReference>
<dbReference type="PROSITE" id="PS00893">
    <property type="entry name" value="NUDIX_BOX"/>
    <property type="match status" value="1"/>
</dbReference>
<dbReference type="CDD" id="cd03673">
    <property type="entry name" value="NUDIX_Ap6A_hydrolase"/>
    <property type="match status" value="1"/>
</dbReference>
<dbReference type="PROSITE" id="PS51462">
    <property type="entry name" value="NUDIX"/>
    <property type="match status" value="1"/>
</dbReference>
<keyword evidence="2 4" id="KW-0378">Hydrolase</keyword>
<accession>A0A3B0TQC9</accession>
<dbReference type="InterPro" id="IPR020084">
    <property type="entry name" value="NUDIX_hydrolase_CS"/>
</dbReference>
<feature type="domain" description="Nudix hydrolase" evidence="3">
    <location>
        <begin position="71"/>
        <end position="204"/>
    </location>
</feature>
<dbReference type="GO" id="GO:0004081">
    <property type="term" value="F:bis(5'-nucleosyl)-tetraphosphatase (asymmetrical) activity"/>
    <property type="evidence" value="ECO:0007669"/>
    <property type="project" value="UniProtKB-EC"/>
</dbReference>
<evidence type="ECO:0000256" key="2">
    <source>
        <dbReference type="ARBA" id="ARBA00022801"/>
    </source>
</evidence>
<comment type="cofactor">
    <cofactor evidence="1">
        <name>Mg(2+)</name>
        <dbReference type="ChEBI" id="CHEBI:18420"/>
    </cofactor>
</comment>
<evidence type="ECO:0000313" key="4">
    <source>
        <dbReference type="EMBL" id="VAW20158.1"/>
    </source>
</evidence>
<dbReference type="EMBL" id="UOEP01000114">
    <property type="protein sequence ID" value="VAW20158.1"/>
    <property type="molecule type" value="Genomic_DNA"/>
</dbReference>
<dbReference type="PANTHER" id="PTHR43046">
    <property type="entry name" value="GDP-MANNOSE MANNOSYL HYDROLASE"/>
    <property type="match status" value="1"/>
</dbReference>
<protein>
    <submittedName>
        <fullName evidence="4">Bis(5'-nucleosyl)-tetraphosphatase (Asymmetrical)</fullName>
        <ecNumber evidence="4">3.6.1.17</ecNumber>
    </submittedName>
</protein>
<dbReference type="PRINTS" id="PR00502">
    <property type="entry name" value="NUDIXFAMILY"/>
</dbReference>